<dbReference type="PROSITE" id="PS51012">
    <property type="entry name" value="ABC_TM2"/>
    <property type="match status" value="1"/>
</dbReference>
<sequence length="366" mass="41364">MKSVFLLQWQRFRRAPILVLSFFLLTIVFVSVLAGFGGENQATVYTYSDDSLAEEEREAWLQKLNESDTLMFTWIEEDEARQAVRSGDVGLAVELKENDYRILIAADEPNRYVVEGYVHQVFTEELRLRQVEKSGVATKFRSDVERFLLDETLAVTTSSVEGEGSSFEYNDQLQILFGMTLFFAIYTILFSLMNVAEEKSMGTWNRIILSPLRKWQLYLGHLIYCFVIGYAQIVFVFLLFQFVFGFDLGDRFGTMLIIIACYTFSIVSLGILLIGLVRTSQQLQAVIPILASAMAMLGGAFWPIEVVTNEIMLAISQGMPIFYGIDALKGASIYDRGVLSLGEPLSIMLLFGVVCMGVGINLMERR</sequence>
<dbReference type="Pfam" id="PF12698">
    <property type="entry name" value="ABC2_membrane_3"/>
    <property type="match status" value="1"/>
</dbReference>
<feature type="domain" description="ABC transmembrane type-2" evidence="9">
    <location>
        <begin position="137"/>
        <end position="366"/>
    </location>
</feature>
<comment type="caution">
    <text evidence="10">The sequence shown here is derived from an EMBL/GenBank/DDBJ whole genome shotgun (WGS) entry which is preliminary data.</text>
</comment>
<dbReference type="EMBL" id="JBHLUX010000016">
    <property type="protein sequence ID" value="MFC0470010.1"/>
    <property type="molecule type" value="Genomic_DNA"/>
</dbReference>
<reference evidence="10 11" key="1">
    <citation type="submission" date="2024-09" db="EMBL/GenBank/DDBJ databases">
        <authorList>
            <person name="Sun Q."/>
            <person name="Mori K."/>
        </authorList>
    </citation>
    <scope>NUCLEOTIDE SEQUENCE [LARGE SCALE GENOMIC DNA]</scope>
    <source>
        <strain evidence="10 11">NCAIM B.02610</strain>
    </source>
</reference>
<feature type="transmembrane region" description="Helical" evidence="8">
    <location>
        <begin position="252"/>
        <end position="274"/>
    </location>
</feature>
<feature type="transmembrane region" description="Helical" evidence="8">
    <location>
        <begin position="286"/>
        <end position="304"/>
    </location>
</feature>
<evidence type="ECO:0000256" key="2">
    <source>
        <dbReference type="ARBA" id="ARBA00007783"/>
    </source>
</evidence>
<comment type="subcellular location">
    <subcellularLocation>
        <location evidence="1">Cell membrane</location>
        <topology evidence="1">Multi-pass membrane protein</topology>
    </subcellularLocation>
</comment>
<comment type="similarity">
    <text evidence="2">Belongs to the ABC-2 integral membrane protein family.</text>
</comment>
<evidence type="ECO:0000256" key="1">
    <source>
        <dbReference type="ARBA" id="ARBA00004651"/>
    </source>
</evidence>
<dbReference type="InterPro" id="IPR051449">
    <property type="entry name" value="ABC-2_transporter_component"/>
</dbReference>
<evidence type="ECO:0000256" key="4">
    <source>
        <dbReference type="ARBA" id="ARBA00022475"/>
    </source>
</evidence>
<keyword evidence="6 8" id="KW-1133">Transmembrane helix</keyword>
<keyword evidence="7 8" id="KW-0472">Membrane</keyword>
<dbReference type="InterPro" id="IPR047817">
    <property type="entry name" value="ABC2_TM_bact-type"/>
</dbReference>
<feature type="transmembrane region" description="Helical" evidence="8">
    <location>
        <begin position="217"/>
        <end position="240"/>
    </location>
</feature>
<feature type="transmembrane region" description="Helical" evidence="8">
    <location>
        <begin position="345"/>
        <end position="363"/>
    </location>
</feature>
<dbReference type="Proteomes" id="UP001589838">
    <property type="component" value="Unassembled WGS sequence"/>
</dbReference>
<keyword evidence="3" id="KW-0813">Transport</keyword>
<dbReference type="RefSeq" id="WP_335963326.1">
    <property type="nucleotide sequence ID" value="NZ_JAXBLX010000047.1"/>
</dbReference>
<accession>A0ABV6K9L2</accession>
<dbReference type="PANTHER" id="PTHR30294:SF38">
    <property type="entry name" value="TRANSPORT PERMEASE PROTEIN"/>
    <property type="match status" value="1"/>
</dbReference>
<organism evidence="10 11">
    <name type="scientific">Halalkalibacter kiskunsagensis</name>
    <dbReference type="NCBI Taxonomy" id="1548599"/>
    <lineage>
        <taxon>Bacteria</taxon>
        <taxon>Bacillati</taxon>
        <taxon>Bacillota</taxon>
        <taxon>Bacilli</taxon>
        <taxon>Bacillales</taxon>
        <taxon>Bacillaceae</taxon>
        <taxon>Halalkalibacter</taxon>
    </lineage>
</organism>
<name>A0ABV6K9L2_9BACI</name>
<evidence type="ECO:0000313" key="11">
    <source>
        <dbReference type="Proteomes" id="UP001589838"/>
    </source>
</evidence>
<proteinExistence type="inferred from homology"/>
<evidence type="ECO:0000256" key="6">
    <source>
        <dbReference type="ARBA" id="ARBA00022989"/>
    </source>
</evidence>
<dbReference type="PANTHER" id="PTHR30294">
    <property type="entry name" value="MEMBRANE COMPONENT OF ABC TRANSPORTER YHHJ-RELATED"/>
    <property type="match status" value="1"/>
</dbReference>
<evidence type="ECO:0000256" key="7">
    <source>
        <dbReference type="ARBA" id="ARBA00023136"/>
    </source>
</evidence>
<evidence type="ECO:0000256" key="5">
    <source>
        <dbReference type="ARBA" id="ARBA00022692"/>
    </source>
</evidence>
<evidence type="ECO:0000313" key="10">
    <source>
        <dbReference type="EMBL" id="MFC0470010.1"/>
    </source>
</evidence>
<evidence type="ECO:0000256" key="3">
    <source>
        <dbReference type="ARBA" id="ARBA00022448"/>
    </source>
</evidence>
<protein>
    <submittedName>
        <fullName evidence="10">ABC transporter permease</fullName>
    </submittedName>
</protein>
<keyword evidence="5 8" id="KW-0812">Transmembrane</keyword>
<evidence type="ECO:0000259" key="9">
    <source>
        <dbReference type="PROSITE" id="PS51012"/>
    </source>
</evidence>
<feature type="transmembrane region" description="Helical" evidence="8">
    <location>
        <begin position="175"/>
        <end position="196"/>
    </location>
</feature>
<dbReference type="InterPro" id="IPR013525">
    <property type="entry name" value="ABC2_TM"/>
</dbReference>
<evidence type="ECO:0000256" key="8">
    <source>
        <dbReference type="SAM" id="Phobius"/>
    </source>
</evidence>
<keyword evidence="11" id="KW-1185">Reference proteome</keyword>
<gene>
    <name evidence="10" type="ORF">ACFFHM_05580</name>
</gene>
<keyword evidence="4" id="KW-1003">Cell membrane</keyword>